<keyword evidence="10" id="KW-0732">Signal</keyword>
<dbReference type="GO" id="GO:0042765">
    <property type="term" value="C:GPI-anchor transamidase complex"/>
    <property type="evidence" value="ECO:0007669"/>
    <property type="project" value="InterPro"/>
</dbReference>
<evidence type="ECO:0000256" key="9">
    <source>
        <dbReference type="SAM" id="Phobius"/>
    </source>
</evidence>
<feature type="transmembrane region" description="Helical" evidence="9">
    <location>
        <begin position="215"/>
        <end position="237"/>
    </location>
</feature>
<feature type="signal peptide" evidence="10">
    <location>
        <begin position="1"/>
        <end position="21"/>
    </location>
</feature>
<keyword evidence="4" id="KW-0337">GPI-anchor biosynthesis</keyword>
<dbReference type="UniPathway" id="UPA00196"/>
<comment type="subcellular location">
    <subcellularLocation>
        <location evidence="1">Endoplasmic reticulum membrane</location>
        <topology evidence="1">Multi-pass membrane protein</topology>
    </subcellularLocation>
</comment>
<evidence type="ECO:0000313" key="11">
    <source>
        <dbReference type="EMBL" id="CDG67377.1"/>
    </source>
</evidence>
<feature type="transmembrane region" description="Helical" evidence="9">
    <location>
        <begin position="79"/>
        <end position="99"/>
    </location>
</feature>
<reference evidence="11" key="1">
    <citation type="journal article" date="2013" name="Genome Biol. Evol.">
        <title>Punctuated emergences of genetic and phenotypic innovations in eumetazoan, bilaterian, euteleostome, and hominidae ancestors.</title>
        <authorList>
            <person name="Wenger Y."/>
            <person name="Galliot B."/>
        </authorList>
    </citation>
    <scope>NUCLEOTIDE SEQUENCE</scope>
    <source>
        <tissue evidence="11">Whole animals</tissue>
    </source>
</reference>
<dbReference type="AlphaFoldDB" id="T2M609"/>
<feature type="transmembrane region" description="Helical" evidence="9">
    <location>
        <begin position="375"/>
        <end position="400"/>
    </location>
</feature>
<dbReference type="Pfam" id="PF06728">
    <property type="entry name" value="PIG-U"/>
    <property type="match status" value="1"/>
</dbReference>
<comment type="pathway">
    <text evidence="2">Glycolipid biosynthesis; glycosylphosphatidylinositol-anchor biosynthesis.</text>
</comment>
<dbReference type="PANTHER" id="PTHR13121:SF0">
    <property type="entry name" value="PHOSPHATIDYLINOSITOL GLYCAN ANCHOR BIOSYNTHESIS CLASS U PROTEIN"/>
    <property type="match status" value="1"/>
</dbReference>
<evidence type="ECO:0000256" key="10">
    <source>
        <dbReference type="SAM" id="SignalP"/>
    </source>
</evidence>
<name>T2M609_HYDVU</name>
<organism evidence="11">
    <name type="scientific">Hydra vulgaris</name>
    <name type="common">Hydra</name>
    <name type="synonym">Hydra attenuata</name>
    <dbReference type="NCBI Taxonomy" id="6087"/>
    <lineage>
        <taxon>Eukaryota</taxon>
        <taxon>Metazoa</taxon>
        <taxon>Cnidaria</taxon>
        <taxon>Hydrozoa</taxon>
        <taxon>Hydroidolina</taxon>
        <taxon>Anthoathecata</taxon>
        <taxon>Aplanulata</taxon>
        <taxon>Hydridae</taxon>
        <taxon>Hydra</taxon>
    </lineage>
</organism>
<evidence type="ECO:0000256" key="2">
    <source>
        <dbReference type="ARBA" id="ARBA00004687"/>
    </source>
</evidence>
<feature type="transmembrane region" description="Helical" evidence="9">
    <location>
        <begin position="318"/>
        <end position="338"/>
    </location>
</feature>
<keyword evidence="8 9" id="KW-0472">Membrane</keyword>
<dbReference type="InterPro" id="IPR009600">
    <property type="entry name" value="PIG-U"/>
</dbReference>
<feature type="transmembrane region" description="Helical" evidence="9">
    <location>
        <begin position="277"/>
        <end position="298"/>
    </location>
</feature>
<accession>T2M609</accession>
<feature type="transmembrane region" description="Helical" evidence="9">
    <location>
        <begin position="243"/>
        <end position="268"/>
    </location>
</feature>
<keyword evidence="7 9" id="KW-1133">Transmembrane helix</keyword>
<feature type="transmembrane region" description="Helical" evidence="9">
    <location>
        <begin position="178"/>
        <end position="203"/>
    </location>
</feature>
<evidence type="ECO:0000256" key="5">
    <source>
        <dbReference type="ARBA" id="ARBA00022692"/>
    </source>
</evidence>
<evidence type="ECO:0000256" key="3">
    <source>
        <dbReference type="ARBA" id="ARBA00010026"/>
    </source>
</evidence>
<dbReference type="KEGG" id="hmg:101235748"/>
<dbReference type="EMBL" id="HAAD01001145">
    <property type="protein sequence ID" value="CDG67377.1"/>
    <property type="molecule type" value="mRNA"/>
</dbReference>
<dbReference type="OrthoDB" id="45670at2759"/>
<proteinExistence type="evidence at transcript level"/>
<evidence type="ECO:0000256" key="4">
    <source>
        <dbReference type="ARBA" id="ARBA00022502"/>
    </source>
</evidence>
<dbReference type="GO" id="GO:0016255">
    <property type="term" value="P:attachment of GPI anchor to protein"/>
    <property type="evidence" value="ECO:0007669"/>
    <property type="project" value="InterPro"/>
</dbReference>
<gene>
    <name evidence="11" type="primary">PIGU</name>
</gene>
<dbReference type="PANTHER" id="PTHR13121">
    <property type="entry name" value="GPI TRANSAMIDASE COMPONENT PIG-U"/>
    <property type="match status" value="1"/>
</dbReference>
<dbReference type="GO" id="GO:0006506">
    <property type="term" value="P:GPI anchor biosynthetic process"/>
    <property type="evidence" value="ECO:0007669"/>
    <property type="project" value="UniProtKB-UniPathway"/>
</dbReference>
<sequence>MFKFLFVFFFALFLRLMLVYSELNEFLIRRVEVSSPLTSWFRTRECIALSNYGISPYSGDICHQPPLIIKLFSSFSSTYVPYLFIAADLLTGVVMFLVGKNFVITQLVMQEKDKKSYAKDAAVLILSKDQLKNTALVAMAVYLLHPYSIITCAAQSSLIVNNLLCVLLLLALVKGWSLIGSICAAVLTYLSFYPVIFLAPIVINTFNISTYKKISICKCLFGYVITLACLLKCSFMVYGTWNFIYSVYCFMLMVNDLTPNMGLTWYFFSEMFDHFKLFFLCVYQMSVFVFTIPIAVIFRKYPILICYSLFSLVSLFKSYPNFGDLSVPMAMLPFWCYLYRYTRNVLFIGTIFIVASALAPCMWYLWIYAGSANGNFFYAITLLYALAQIFLLSDILYAFLRREYHLLHGMNPKTSSGQEGIIVMK</sequence>
<protein>
    <submittedName>
        <fullName evidence="11">Phosphatidylinositol glycan anchor biosynthesis class U protein</fullName>
    </submittedName>
</protein>
<evidence type="ECO:0000256" key="8">
    <source>
        <dbReference type="ARBA" id="ARBA00023136"/>
    </source>
</evidence>
<keyword evidence="6" id="KW-0256">Endoplasmic reticulum</keyword>
<feature type="transmembrane region" description="Helical" evidence="9">
    <location>
        <begin position="149"/>
        <end position="172"/>
    </location>
</feature>
<evidence type="ECO:0000256" key="7">
    <source>
        <dbReference type="ARBA" id="ARBA00022989"/>
    </source>
</evidence>
<feature type="transmembrane region" description="Helical" evidence="9">
    <location>
        <begin position="345"/>
        <end position="369"/>
    </location>
</feature>
<feature type="chain" id="PRO_5044738664" evidence="10">
    <location>
        <begin position="22"/>
        <end position="425"/>
    </location>
</feature>
<dbReference type="OMA" id="ALWHLWI"/>
<keyword evidence="5 9" id="KW-0812">Transmembrane</keyword>
<comment type="similarity">
    <text evidence="3">Belongs to the PIGU family.</text>
</comment>
<evidence type="ECO:0000256" key="6">
    <source>
        <dbReference type="ARBA" id="ARBA00022824"/>
    </source>
</evidence>
<evidence type="ECO:0000256" key="1">
    <source>
        <dbReference type="ARBA" id="ARBA00004477"/>
    </source>
</evidence>